<gene>
    <name evidence="8" type="ORF">RWE15_05240</name>
</gene>
<organism evidence="8 9">
    <name type="scientific">Tigheibacillus halophilus</name>
    <dbReference type="NCBI Taxonomy" id="361280"/>
    <lineage>
        <taxon>Bacteria</taxon>
        <taxon>Bacillati</taxon>
        <taxon>Bacillota</taxon>
        <taxon>Bacilli</taxon>
        <taxon>Bacillales</taxon>
        <taxon>Bacillaceae</taxon>
        <taxon>Tigheibacillus</taxon>
    </lineage>
</organism>
<evidence type="ECO:0000256" key="5">
    <source>
        <dbReference type="PROSITE-ProRule" id="PRU00169"/>
    </source>
</evidence>
<keyword evidence="9" id="KW-1185">Reference proteome</keyword>
<evidence type="ECO:0000259" key="7">
    <source>
        <dbReference type="PROSITE" id="PS50110"/>
    </source>
</evidence>
<evidence type="ECO:0000313" key="8">
    <source>
        <dbReference type="EMBL" id="MDY0393983.1"/>
    </source>
</evidence>
<dbReference type="PANTHER" id="PTHR43214">
    <property type="entry name" value="TWO-COMPONENT RESPONSE REGULATOR"/>
    <property type="match status" value="1"/>
</dbReference>
<feature type="modified residue" description="4-aspartylphosphate" evidence="5">
    <location>
        <position position="54"/>
    </location>
</feature>
<dbReference type="EMBL" id="JAWDIP010000003">
    <property type="protein sequence ID" value="MDY0393983.1"/>
    <property type="molecule type" value="Genomic_DNA"/>
</dbReference>
<keyword evidence="1 5" id="KW-0597">Phosphoprotein</keyword>
<evidence type="ECO:0000256" key="4">
    <source>
        <dbReference type="ARBA" id="ARBA00023163"/>
    </source>
</evidence>
<dbReference type="InterPro" id="IPR001789">
    <property type="entry name" value="Sig_transdc_resp-reg_receiver"/>
</dbReference>
<keyword evidence="3" id="KW-0238">DNA-binding</keyword>
<reference evidence="8 9" key="1">
    <citation type="submission" date="2023-10" db="EMBL/GenBank/DDBJ databases">
        <title>Virgibacillus halophilus 5B73C genome.</title>
        <authorList>
            <person name="Miliotis G."/>
            <person name="Sengupta P."/>
            <person name="Hameed A."/>
            <person name="Chuvochina M."/>
            <person name="Mcdonagh F."/>
            <person name="Simpson A.C."/>
            <person name="Singh N.K."/>
            <person name="Rekha P.D."/>
            <person name="Raman K."/>
            <person name="Hugenholtz P."/>
            <person name="Venkateswaran K."/>
        </authorList>
    </citation>
    <scope>NUCLEOTIDE SEQUENCE [LARGE SCALE GENOMIC DNA]</scope>
    <source>
        <strain evidence="8 9">5B73C</strain>
    </source>
</reference>
<dbReference type="Proteomes" id="UP001281447">
    <property type="component" value="Unassembled WGS sequence"/>
</dbReference>
<feature type="region of interest" description="Disordered" evidence="6">
    <location>
        <begin position="126"/>
        <end position="145"/>
    </location>
</feature>
<proteinExistence type="predicted"/>
<evidence type="ECO:0000256" key="6">
    <source>
        <dbReference type="SAM" id="MobiDB-lite"/>
    </source>
</evidence>
<dbReference type="PANTHER" id="PTHR43214:SF37">
    <property type="entry name" value="TRANSCRIPTIONAL REGULATORY PROTEIN YDFI"/>
    <property type="match status" value="1"/>
</dbReference>
<comment type="caution">
    <text evidence="8">The sequence shown here is derived from an EMBL/GenBank/DDBJ whole genome shotgun (WGS) entry which is preliminary data.</text>
</comment>
<keyword evidence="2" id="KW-0805">Transcription regulation</keyword>
<feature type="domain" description="Response regulatory" evidence="7">
    <location>
        <begin position="2"/>
        <end position="119"/>
    </location>
</feature>
<dbReference type="SUPFAM" id="SSF52172">
    <property type="entry name" value="CheY-like"/>
    <property type="match status" value="1"/>
</dbReference>
<keyword evidence="4" id="KW-0804">Transcription</keyword>
<dbReference type="InterPro" id="IPR011006">
    <property type="entry name" value="CheY-like_superfamily"/>
</dbReference>
<evidence type="ECO:0000313" key="9">
    <source>
        <dbReference type="Proteomes" id="UP001281447"/>
    </source>
</evidence>
<sequence length="145" mass="16420">MRIIIAEDELLERKAMKKFIHDRFSDMEVIAEAANGRKAIALAAEMKPDLILMDIKMPGVNGLEAIEAIHTADPAIQFILVSAYDSFAYAKEAMRFGIKDYILKPGRKEEIIQALLRVEKEIKADRQKKKRRKENGAALETTVYG</sequence>
<dbReference type="Gene3D" id="3.40.50.2300">
    <property type="match status" value="1"/>
</dbReference>
<dbReference type="PROSITE" id="PS50110">
    <property type="entry name" value="RESPONSE_REGULATORY"/>
    <property type="match status" value="1"/>
</dbReference>
<evidence type="ECO:0000256" key="3">
    <source>
        <dbReference type="ARBA" id="ARBA00023125"/>
    </source>
</evidence>
<dbReference type="CDD" id="cd17536">
    <property type="entry name" value="REC_YesN-like"/>
    <property type="match status" value="1"/>
</dbReference>
<accession>A0ABU5C3U8</accession>
<dbReference type="Pfam" id="PF00072">
    <property type="entry name" value="Response_reg"/>
    <property type="match status" value="1"/>
</dbReference>
<protein>
    <submittedName>
        <fullName evidence="8">Response regulator</fullName>
    </submittedName>
</protein>
<dbReference type="SMART" id="SM00448">
    <property type="entry name" value="REC"/>
    <property type="match status" value="1"/>
</dbReference>
<dbReference type="InterPro" id="IPR039420">
    <property type="entry name" value="WalR-like"/>
</dbReference>
<evidence type="ECO:0000256" key="2">
    <source>
        <dbReference type="ARBA" id="ARBA00023015"/>
    </source>
</evidence>
<name>A0ABU5C3U8_9BACI</name>
<evidence type="ECO:0000256" key="1">
    <source>
        <dbReference type="ARBA" id="ARBA00022553"/>
    </source>
</evidence>